<comment type="caution">
    <text evidence="2">The sequence shown here is derived from an EMBL/GenBank/DDBJ whole genome shotgun (WGS) entry which is preliminary data.</text>
</comment>
<name>A0ABX1XPU3_9BACL</name>
<sequence>MLVGTVYADWAYAFVVYDGNTYVISKELVGQSQIGSLIGKVTKYSDREGTYSGNFSNRYPKGTEYYEIIGIKVHEAIAVKEKDGLFIKATYRGEYGGSRYDWISYLPYVIVVLLLLFGGFIMKRKFIR</sequence>
<protein>
    <submittedName>
        <fullName evidence="2">Uncharacterized protein</fullName>
    </submittedName>
</protein>
<dbReference type="EMBL" id="WHOA01000012">
    <property type="protein sequence ID" value="NOU70284.1"/>
    <property type="molecule type" value="Genomic_DNA"/>
</dbReference>
<accession>A0ABX1XPU3</accession>
<keyword evidence="1" id="KW-0812">Transmembrane</keyword>
<keyword evidence="1" id="KW-1133">Transmembrane helix</keyword>
<organism evidence="2 3">
    <name type="scientific">Paenibacillus phytorum</name>
    <dbReference type="NCBI Taxonomy" id="2654977"/>
    <lineage>
        <taxon>Bacteria</taxon>
        <taxon>Bacillati</taxon>
        <taxon>Bacillota</taxon>
        <taxon>Bacilli</taxon>
        <taxon>Bacillales</taxon>
        <taxon>Paenibacillaceae</taxon>
        <taxon>Paenibacillus</taxon>
    </lineage>
</organism>
<feature type="transmembrane region" description="Helical" evidence="1">
    <location>
        <begin position="102"/>
        <end position="122"/>
    </location>
</feature>
<evidence type="ECO:0000313" key="2">
    <source>
        <dbReference type="EMBL" id="NOU70284.1"/>
    </source>
</evidence>
<evidence type="ECO:0000256" key="1">
    <source>
        <dbReference type="SAM" id="Phobius"/>
    </source>
</evidence>
<proteinExistence type="predicted"/>
<gene>
    <name evidence="2" type="ORF">GC098_02325</name>
</gene>
<dbReference type="Proteomes" id="UP000616779">
    <property type="component" value="Unassembled WGS sequence"/>
</dbReference>
<keyword evidence="1" id="KW-0472">Membrane</keyword>
<keyword evidence="3" id="KW-1185">Reference proteome</keyword>
<evidence type="ECO:0000313" key="3">
    <source>
        <dbReference type="Proteomes" id="UP000616779"/>
    </source>
</evidence>
<reference evidence="2 3" key="1">
    <citation type="submission" date="2019-10" db="EMBL/GenBank/DDBJ databases">
        <title>Description of Paenibacillus terrestris sp. nov.</title>
        <authorList>
            <person name="Carlier A."/>
            <person name="Qi S."/>
        </authorList>
    </citation>
    <scope>NUCLEOTIDE SEQUENCE [LARGE SCALE GENOMIC DNA]</scope>
    <source>
        <strain evidence="2 3">LMG 31458</strain>
    </source>
</reference>